<dbReference type="EMBL" id="JAMQKB010000005">
    <property type="protein sequence ID" value="MDC3424365.1"/>
    <property type="molecule type" value="Genomic_DNA"/>
</dbReference>
<evidence type="ECO:0000313" key="2">
    <source>
        <dbReference type="Proteomes" id="UP001145050"/>
    </source>
</evidence>
<dbReference type="AlphaFoldDB" id="A0A9X3WS28"/>
<accession>A0A9X3WS28</accession>
<gene>
    <name evidence="1" type="ORF">NC797_07575</name>
</gene>
<dbReference type="Proteomes" id="UP001145050">
    <property type="component" value="Unassembled WGS sequence"/>
</dbReference>
<keyword evidence="2" id="KW-1185">Reference proteome</keyword>
<reference evidence="1" key="1">
    <citation type="submission" date="2022-06" db="EMBL/GenBank/DDBJ databases">
        <title>Aquibacillus sp. a new bacterium isolated from soil saline samples.</title>
        <authorList>
            <person name="Galisteo C."/>
            <person name="De La Haba R."/>
            <person name="Sanchez-Porro C."/>
            <person name="Ventosa A."/>
        </authorList>
    </citation>
    <scope>NUCLEOTIDE SEQUENCE</scope>
    <source>
        <strain evidence="1">3ASR75-11</strain>
    </source>
</reference>
<dbReference type="RefSeq" id="WP_272436169.1">
    <property type="nucleotide sequence ID" value="NZ_JAMQKB010000005.1"/>
</dbReference>
<proteinExistence type="predicted"/>
<comment type="caution">
    <text evidence="1">The sequence shown here is derived from an EMBL/GenBank/DDBJ whole genome shotgun (WGS) entry which is preliminary data.</text>
</comment>
<sequence length="83" mass="9818">MKKPIADIQADIIFKALYYTARNEGVEIAEELTEIYEVLAEQNPSDTYVEHTVEVMEYLSEFIKNSKKYRTYFIKEDDLDDEI</sequence>
<organism evidence="1 2">
    <name type="scientific">Terrihalobacillus insolitus</name>
    <dbReference type="NCBI Taxonomy" id="2950438"/>
    <lineage>
        <taxon>Bacteria</taxon>
        <taxon>Bacillati</taxon>
        <taxon>Bacillota</taxon>
        <taxon>Bacilli</taxon>
        <taxon>Bacillales</taxon>
        <taxon>Bacillaceae</taxon>
        <taxon>Terrihalobacillus</taxon>
    </lineage>
</organism>
<name>A0A9X3WS28_9BACI</name>
<protein>
    <submittedName>
        <fullName evidence="1">Uncharacterized protein</fullName>
    </submittedName>
</protein>
<evidence type="ECO:0000313" key="1">
    <source>
        <dbReference type="EMBL" id="MDC3424365.1"/>
    </source>
</evidence>